<accession>A0A914DEM6</accession>
<dbReference type="InterPro" id="IPR036465">
    <property type="entry name" value="vWFA_dom_sf"/>
</dbReference>
<feature type="domain" description="VWFA" evidence="2">
    <location>
        <begin position="46"/>
        <end position="188"/>
    </location>
</feature>
<keyword evidence="3" id="KW-1185">Reference proteome</keyword>
<evidence type="ECO:0000313" key="3">
    <source>
        <dbReference type="Proteomes" id="UP000887540"/>
    </source>
</evidence>
<dbReference type="Pfam" id="PF00092">
    <property type="entry name" value="VWA"/>
    <property type="match status" value="1"/>
</dbReference>
<dbReference type="InterPro" id="IPR002035">
    <property type="entry name" value="VWF_A"/>
</dbReference>
<dbReference type="SMART" id="SM00327">
    <property type="entry name" value="VWA"/>
    <property type="match status" value="1"/>
</dbReference>
<dbReference type="Gene3D" id="3.40.50.410">
    <property type="entry name" value="von Willebrand factor, type A domain"/>
    <property type="match status" value="1"/>
</dbReference>
<proteinExistence type="predicted"/>
<evidence type="ECO:0000256" key="1">
    <source>
        <dbReference type="SAM" id="SignalP"/>
    </source>
</evidence>
<feature type="chain" id="PRO_5038125934" evidence="1">
    <location>
        <begin position="19"/>
        <end position="213"/>
    </location>
</feature>
<feature type="signal peptide" evidence="1">
    <location>
        <begin position="1"/>
        <end position="18"/>
    </location>
</feature>
<reference evidence="4" key="1">
    <citation type="submission" date="2022-11" db="UniProtKB">
        <authorList>
            <consortium name="WormBaseParasite"/>
        </authorList>
    </citation>
    <scope>IDENTIFICATION</scope>
</reference>
<evidence type="ECO:0000259" key="2">
    <source>
        <dbReference type="PROSITE" id="PS50234"/>
    </source>
</evidence>
<keyword evidence="1" id="KW-0732">Signal</keyword>
<dbReference type="WBParaSite" id="ACRNAN_scaffold2306.g24768.t1">
    <property type="protein sequence ID" value="ACRNAN_scaffold2306.g24768.t1"/>
    <property type="gene ID" value="ACRNAN_scaffold2306.g24768"/>
</dbReference>
<dbReference type="PANTHER" id="PTHR31024">
    <property type="entry name" value="C-TYPE LECTIN"/>
    <property type="match status" value="1"/>
</dbReference>
<dbReference type="SUPFAM" id="SSF53300">
    <property type="entry name" value="vWA-like"/>
    <property type="match status" value="1"/>
</dbReference>
<sequence>MWSKFVAIVSLAGVSSWALPMLNQPANHALSARPECSTNASAAWVDVVLLIDTSSNMGSRNLRKISTIAALVMSKFTIGNRANISAGEHNTRVAVITYDHTARIVANFTDINSLGDLFTVLNKIQVSNTTEANLYNPAINQNIDEIAPLNDGATSTVITINFNPSDSYLTTTLNSLSRYIYLDNVTMYNFLGNSNKLATDLSWALTQGMSPIS</sequence>
<dbReference type="Proteomes" id="UP000887540">
    <property type="component" value="Unplaced"/>
</dbReference>
<name>A0A914DEM6_9BILA</name>
<evidence type="ECO:0000313" key="4">
    <source>
        <dbReference type="WBParaSite" id="ACRNAN_scaffold2306.g24768.t1"/>
    </source>
</evidence>
<organism evidence="3 4">
    <name type="scientific">Acrobeloides nanus</name>
    <dbReference type="NCBI Taxonomy" id="290746"/>
    <lineage>
        <taxon>Eukaryota</taxon>
        <taxon>Metazoa</taxon>
        <taxon>Ecdysozoa</taxon>
        <taxon>Nematoda</taxon>
        <taxon>Chromadorea</taxon>
        <taxon>Rhabditida</taxon>
        <taxon>Tylenchina</taxon>
        <taxon>Cephalobomorpha</taxon>
        <taxon>Cephaloboidea</taxon>
        <taxon>Cephalobidae</taxon>
        <taxon>Acrobeloides</taxon>
    </lineage>
</organism>
<dbReference type="PANTHER" id="PTHR31024:SF3">
    <property type="entry name" value="C-TYPE LECTIN-RELATED"/>
    <property type="match status" value="1"/>
</dbReference>
<protein>
    <submittedName>
        <fullName evidence="4">VWFA domain-containing protein</fullName>
    </submittedName>
</protein>
<dbReference type="PROSITE" id="PS50234">
    <property type="entry name" value="VWFA"/>
    <property type="match status" value="1"/>
</dbReference>
<dbReference type="AlphaFoldDB" id="A0A914DEM6"/>